<dbReference type="CDD" id="cd00044">
    <property type="entry name" value="CysPc"/>
    <property type="match status" value="1"/>
</dbReference>
<dbReference type="InterPro" id="IPR022682">
    <property type="entry name" value="Calpain_domain_III"/>
</dbReference>
<dbReference type="Proteomes" id="UP000789508">
    <property type="component" value="Unassembled WGS sequence"/>
</dbReference>
<dbReference type="OrthoDB" id="424753at2759"/>
<evidence type="ECO:0000259" key="8">
    <source>
        <dbReference type="PROSITE" id="PS50203"/>
    </source>
</evidence>
<dbReference type="GO" id="GO:0006508">
    <property type="term" value="P:proteolysis"/>
    <property type="evidence" value="ECO:0007669"/>
    <property type="project" value="UniProtKB-KW"/>
</dbReference>
<feature type="compositionally biased region" description="Basic and acidic residues" evidence="7">
    <location>
        <begin position="679"/>
        <end position="690"/>
    </location>
</feature>
<reference evidence="9" key="1">
    <citation type="submission" date="2021-06" db="EMBL/GenBank/DDBJ databases">
        <authorList>
            <person name="Kallberg Y."/>
            <person name="Tangrot J."/>
            <person name="Rosling A."/>
        </authorList>
    </citation>
    <scope>NUCLEOTIDE SEQUENCE</scope>
    <source>
        <strain evidence="9">FL130A</strain>
    </source>
</reference>
<evidence type="ECO:0000256" key="6">
    <source>
        <dbReference type="PROSITE-ProRule" id="PRU00239"/>
    </source>
</evidence>
<keyword evidence="4 6" id="KW-0788">Thiol protease</keyword>
<gene>
    <name evidence="9" type="ORF">ALEPTO_LOCUS8185</name>
</gene>
<dbReference type="GO" id="GO:0005737">
    <property type="term" value="C:cytoplasm"/>
    <property type="evidence" value="ECO:0007669"/>
    <property type="project" value="TreeGrafter"/>
</dbReference>
<dbReference type="Gene3D" id="3.90.70.10">
    <property type="entry name" value="Cysteine proteinases"/>
    <property type="match status" value="1"/>
</dbReference>
<dbReference type="AlphaFoldDB" id="A0A9N9CHP6"/>
<organism evidence="9 10">
    <name type="scientific">Ambispora leptoticha</name>
    <dbReference type="NCBI Taxonomy" id="144679"/>
    <lineage>
        <taxon>Eukaryota</taxon>
        <taxon>Fungi</taxon>
        <taxon>Fungi incertae sedis</taxon>
        <taxon>Mucoromycota</taxon>
        <taxon>Glomeromycotina</taxon>
        <taxon>Glomeromycetes</taxon>
        <taxon>Archaeosporales</taxon>
        <taxon>Ambisporaceae</taxon>
        <taxon>Ambispora</taxon>
    </lineage>
</organism>
<keyword evidence="2 6" id="KW-0645">Protease</keyword>
<protein>
    <submittedName>
        <fullName evidence="9">7274_t:CDS:1</fullName>
    </submittedName>
</protein>
<evidence type="ECO:0000256" key="5">
    <source>
        <dbReference type="PIRSR" id="PIRSR622684-1"/>
    </source>
</evidence>
<dbReference type="InterPro" id="IPR000169">
    <property type="entry name" value="Pept_cys_AS"/>
</dbReference>
<dbReference type="Pfam" id="PF01067">
    <property type="entry name" value="Calpain_III"/>
    <property type="match status" value="1"/>
</dbReference>
<evidence type="ECO:0000256" key="1">
    <source>
        <dbReference type="ARBA" id="ARBA00007623"/>
    </source>
</evidence>
<evidence type="ECO:0000256" key="7">
    <source>
        <dbReference type="SAM" id="MobiDB-lite"/>
    </source>
</evidence>
<evidence type="ECO:0000256" key="2">
    <source>
        <dbReference type="ARBA" id="ARBA00022670"/>
    </source>
</evidence>
<comment type="caution">
    <text evidence="9">The sequence shown here is derived from an EMBL/GenBank/DDBJ whole genome shotgun (WGS) entry which is preliminary data.</text>
</comment>
<keyword evidence="3 6" id="KW-0378">Hydrolase</keyword>
<comment type="similarity">
    <text evidence="1">Belongs to the peptidase C2 family.</text>
</comment>
<dbReference type="SUPFAM" id="SSF49758">
    <property type="entry name" value="Calpain large subunit, middle domain (domain III)"/>
    <property type="match status" value="1"/>
</dbReference>
<dbReference type="InterPro" id="IPR033883">
    <property type="entry name" value="C2_III"/>
</dbReference>
<dbReference type="Pfam" id="PF00648">
    <property type="entry name" value="Peptidase_C2"/>
    <property type="match status" value="1"/>
</dbReference>
<sequence length="732" mass="84320">MPSRYVKLHKQNYKKLFLNCARKGEHFRDEHFPPVESSLWKNVQPVQGNIEWKRCKDLCKNPHLFIFKNGQLIPEVVQGAVGNCWLVSALGVLAAHPHLLEKVVPRWGLQDWVHSDEPGRQMGVYHLRDTERHPGIFRFRFYRFGQWIEVVVDDYLPTINGRLIYAHSKNPNEMWCALLEKAYAKLCGCYEALDSGSASDALVDLTGTVPETIDLSQDDGDGGIIKKMGEDAFIYYILKAAKKDALMSCSINALDEERIEERLPNGLIIGHSYGITQIQKLRYNWRDKKEVLLFRLHNPWGEVEWNGPWSDSSPEWEKVTESKRKKLGQIVEDDGDFWMAFEDFVENFSNLVICRNLNTPWYKLGQHWHSIIFRGVWSVETGTAGGCINNQETFYQNPQFAFTVTKPTVIIIALMQEDHRAVKLYGTDNLTIGFVCLKVEENRKYRIHRPTYVVTSRVTFINAREVTSRVALNPGRYIIIPSTFNAGEEGSYFLRMFSSRYIDVKPLLKDKPKKKWYYPLVYWGNAYYVGMARVQIMKVHLKREFSGFIKITFSDLKGRLHEYYVSHSFKKAIVADIGNEYVFYIRDPLTSGIILQLCESHTFSKTKVVGEMRVGFENYCREDKEGRIWEITKTLTKMVQVPKSLGVVTTKEVETDGYTPNVSRRREPLQGTSNNSIIRDNETSNSDGHHMATSPHHFAPGINTKTMLVPQYIDAGIGEIQIRVSYFNGVNA</sequence>
<evidence type="ECO:0000256" key="3">
    <source>
        <dbReference type="ARBA" id="ARBA00022801"/>
    </source>
</evidence>
<evidence type="ECO:0000313" key="9">
    <source>
        <dbReference type="EMBL" id="CAG8601972.1"/>
    </source>
</evidence>
<dbReference type="CDD" id="cd00214">
    <property type="entry name" value="Calpain_III"/>
    <property type="match status" value="1"/>
</dbReference>
<feature type="active site" evidence="5 6">
    <location>
        <position position="271"/>
    </location>
</feature>
<keyword evidence="10" id="KW-1185">Reference proteome</keyword>
<dbReference type="InterPro" id="IPR022684">
    <property type="entry name" value="Calpain_cysteine_protease"/>
</dbReference>
<dbReference type="PANTHER" id="PTHR10183:SF379">
    <property type="entry name" value="CALPAIN-5"/>
    <property type="match status" value="1"/>
</dbReference>
<proteinExistence type="inferred from homology"/>
<dbReference type="SUPFAM" id="SSF54001">
    <property type="entry name" value="Cysteine proteinases"/>
    <property type="match status" value="1"/>
</dbReference>
<dbReference type="InterPro" id="IPR036213">
    <property type="entry name" value="Calpain_III_sf"/>
</dbReference>
<dbReference type="PROSITE" id="PS50203">
    <property type="entry name" value="CALPAIN_CAT"/>
    <property type="match status" value="1"/>
</dbReference>
<feature type="region of interest" description="Disordered" evidence="7">
    <location>
        <begin position="656"/>
        <end position="698"/>
    </location>
</feature>
<evidence type="ECO:0000256" key="4">
    <source>
        <dbReference type="ARBA" id="ARBA00022807"/>
    </source>
</evidence>
<dbReference type="EMBL" id="CAJVPS010004304">
    <property type="protein sequence ID" value="CAG8601972.1"/>
    <property type="molecule type" value="Genomic_DNA"/>
</dbReference>
<dbReference type="PANTHER" id="PTHR10183">
    <property type="entry name" value="CALPAIN"/>
    <property type="match status" value="1"/>
</dbReference>
<feature type="active site" evidence="5 6">
    <location>
        <position position="84"/>
    </location>
</feature>
<dbReference type="FunFam" id="3.90.70.10:FF:000001">
    <property type="entry name" value="Calpain-1 catalytic subunit"/>
    <property type="match status" value="1"/>
</dbReference>
<accession>A0A9N9CHP6</accession>
<dbReference type="GO" id="GO:0004198">
    <property type="term" value="F:calcium-dependent cysteine-type endopeptidase activity"/>
    <property type="evidence" value="ECO:0007669"/>
    <property type="project" value="InterPro"/>
</dbReference>
<dbReference type="PRINTS" id="PR00704">
    <property type="entry name" value="CALPAIN"/>
</dbReference>
<dbReference type="SMART" id="SM00230">
    <property type="entry name" value="CysPc"/>
    <property type="match status" value="1"/>
</dbReference>
<evidence type="ECO:0000313" key="10">
    <source>
        <dbReference type="Proteomes" id="UP000789508"/>
    </source>
</evidence>
<dbReference type="InterPro" id="IPR038765">
    <property type="entry name" value="Papain-like_cys_pep_sf"/>
</dbReference>
<dbReference type="InterPro" id="IPR001300">
    <property type="entry name" value="Peptidase_C2_calpain_cat"/>
</dbReference>
<dbReference type="Gene3D" id="2.60.120.380">
    <property type="match status" value="1"/>
</dbReference>
<dbReference type="SMART" id="SM00720">
    <property type="entry name" value="calpain_III"/>
    <property type="match status" value="1"/>
</dbReference>
<dbReference type="PROSITE" id="PS00139">
    <property type="entry name" value="THIOL_PROTEASE_CYS"/>
    <property type="match status" value="1"/>
</dbReference>
<dbReference type="InterPro" id="IPR022683">
    <property type="entry name" value="Calpain_III"/>
</dbReference>
<name>A0A9N9CHP6_9GLOM</name>
<feature type="domain" description="Calpain catalytic" evidence="8">
    <location>
        <begin position="26"/>
        <end position="357"/>
    </location>
</feature>
<feature type="active site" evidence="5 6">
    <location>
        <position position="298"/>
    </location>
</feature>